<dbReference type="AlphaFoldDB" id="A0A0E0AMR7"/>
<dbReference type="HOGENOM" id="CLU_1909923_0_0_1"/>
<sequence>MPRVFWAKATRFSISDSSTKPLLSLSAWRTARPAFRPENQPPRRRMASRSSPRLIRPSLSVSNCFSQFLKSSTVISREDGMPLIAMAGVCKSFTRVIAHFELGGRECRLQGFFAHSGRHDICSLYFGISYDLV</sequence>
<name>A0A0E0AMR7_9ORYZ</name>
<evidence type="ECO:0000313" key="2">
    <source>
        <dbReference type="Proteomes" id="UP000026961"/>
    </source>
</evidence>
<dbReference type="Gramene" id="OGLUM07G22310.1">
    <property type="protein sequence ID" value="OGLUM07G22310.1"/>
    <property type="gene ID" value="OGLUM07G22310"/>
</dbReference>
<proteinExistence type="predicted"/>
<protein>
    <submittedName>
        <fullName evidence="1">Uncharacterized protein</fullName>
    </submittedName>
</protein>
<reference evidence="1" key="2">
    <citation type="submission" date="2018-05" db="EMBL/GenBank/DDBJ databases">
        <title>OgluRS3 (Oryza glumaepatula Reference Sequence Version 3).</title>
        <authorList>
            <person name="Zhang J."/>
            <person name="Kudrna D."/>
            <person name="Lee S."/>
            <person name="Talag J."/>
            <person name="Welchert J."/>
            <person name="Wing R.A."/>
        </authorList>
    </citation>
    <scope>NUCLEOTIDE SEQUENCE [LARGE SCALE GENOMIC DNA]</scope>
</reference>
<accession>A0A0E0AMR7</accession>
<dbReference type="Proteomes" id="UP000026961">
    <property type="component" value="Chromosome 7"/>
</dbReference>
<evidence type="ECO:0000313" key="1">
    <source>
        <dbReference type="EnsemblPlants" id="OGLUM07G22310.1"/>
    </source>
</evidence>
<organism evidence="1">
    <name type="scientific">Oryza glumipatula</name>
    <dbReference type="NCBI Taxonomy" id="40148"/>
    <lineage>
        <taxon>Eukaryota</taxon>
        <taxon>Viridiplantae</taxon>
        <taxon>Streptophyta</taxon>
        <taxon>Embryophyta</taxon>
        <taxon>Tracheophyta</taxon>
        <taxon>Spermatophyta</taxon>
        <taxon>Magnoliopsida</taxon>
        <taxon>Liliopsida</taxon>
        <taxon>Poales</taxon>
        <taxon>Poaceae</taxon>
        <taxon>BOP clade</taxon>
        <taxon>Oryzoideae</taxon>
        <taxon>Oryzeae</taxon>
        <taxon>Oryzinae</taxon>
        <taxon>Oryza</taxon>
    </lineage>
</organism>
<dbReference type="EnsemblPlants" id="OGLUM07G22310.1">
    <property type="protein sequence ID" value="OGLUM07G22310.1"/>
    <property type="gene ID" value="OGLUM07G22310"/>
</dbReference>
<reference evidence="1" key="1">
    <citation type="submission" date="2015-04" db="UniProtKB">
        <authorList>
            <consortium name="EnsemblPlants"/>
        </authorList>
    </citation>
    <scope>IDENTIFICATION</scope>
</reference>
<keyword evidence="2" id="KW-1185">Reference proteome</keyword>